<dbReference type="EMBL" id="RAYQ01000012">
    <property type="protein sequence ID" value="RKI90838.1"/>
    <property type="molecule type" value="Genomic_DNA"/>
</dbReference>
<comment type="caution">
    <text evidence="1">The sequence shown here is derived from an EMBL/GenBank/DDBJ whole genome shotgun (WGS) entry which is preliminary data.</text>
</comment>
<reference evidence="1 2" key="1">
    <citation type="submission" date="2018-09" db="EMBL/GenBank/DDBJ databases">
        <title>Murine metabolic-syndrome-specific gut microbial biobank.</title>
        <authorList>
            <person name="Liu C."/>
        </authorList>
    </citation>
    <scope>NUCLEOTIDE SEQUENCE [LARGE SCALE GENOMIC DNA]</scope>
    <source>
        <strain evidence="1 2">0.1xD8-82</strain>
    </source>
</reference>
<name>A0A3A9AHS8_9FIRM</name>
<evidence type="ECO:0000313" key="1">
    <source>
        <dbReference type="EMBL" id="RKI90838.1"/>
    </source>
</evidence>
<organism evidence="1 2">
    <name type="scientific">Parablautia intestinalis</name>
    <dbReference type="NCBI Taxonomy" id="2320100"/>
    <lineage>
        <taxon>Bacteria</taxon>
        <taxon>Bacillati</taxon>
        <taxon>Bacillota</taxon>
        <taxon>Clostridia</taxon>
        <taxon>Lachnospirales</taxon>
        <taxon>Lachnospiraceae</taxon>
        <taxon>Parablautia</taxon>
    </lineage>
</organism>
<keyword evidence="2" id="KW-1185">Reference proteome</keyword>
<dbReference type="AlphaFoldDB" id="A0A3A9AHS8"/>
<gene>
    <name evidence="1" type="ORF">D7V94_11980</name>
</gene>
<accession>A0A3A9AHS8</accession>
<sequence length="88" mass="10531">MFRLYVTNRLFHYIFAGKIFWAAKLINRPVDKYSAGIYGQNTGRKYFLCHHGWYTLGKRTALLCIILFFSNMEVRRKTRDGKKEEECE</sequence>
<dbReference type="Proteomes" id="UP000280696">
    <property type="component" value="Unassembled WGS sequence"/>
</dbReference>
<protein>
    <submittedName>
        <fullName evidence="1">Uncharacterized protein</fullName>
    </submittedName>
</protein>
<proteinExistence type="predicted"/>
<evidence type="ECO:0000313" key="2">
    <source>
        <dbReference type="Proteomes" id="UP000280696"/>
    </source>
</evidence>